<proteinExistence type="predicted"/>
<sequence length="129" mass="15060">MEIPLLRSERYELPPEFLNETERKERDFKLLHFRNLKEELVGTLRANCDRQVFLLRSWNANKDDGIGVMLPPGRHLEEDPVDLLKQIERLEALIRLINHSRYCPQCVTFPVEVPYYNPAVSAEPTSIGT</sequence>
<comment type="caution">
    <text evidence="1">The sequence shown here is derived from an EMBL/GenBank/DDBJ whole genome shotgun (WGS) entry which is preliminary data.</text>
</comment>
<keyword evidence="2" id="KW-1185">Reference proteome</keyword>
<gene>
    <name evidence="1" type="ORF">HDF16_000736</name>
</gene>
<evidence type="ECO:0000313" key="2">
    <source>
        <dbReference type="Proteomes" id="UP000540989"/>
    </source>
</evidence>
<accession>A0A7W7ZAA8</accession>
<dbReference type="Proteomes" id="UP000540989">
    <property type="component" value="Unassembled WGS sequence"/>
</dbReference>
<reference evidence="1 2" key="1">
    <citation type="submission" date="2020-08" db="EMBL/GenBank/DDBJ databases">
        <title>Genomic Encyclopedia of Type Strains, Phase IV (KMG-V): Genome sequencing to study the core and pangenomes of soil and plant-associated prokaryotes.</title>
        <authorList>
            <person name="Whitman W."/>
        </authorList>
    </citation>
    <scope>NUCLEOTIDE SEQUENCE [LARGE SCALE GENOMIC DNA]</scope>
    <source>
        <strain evidence="1 2">M8UP14</strain>
    </source>
</reference>
<dbReference type="AlphaFoldDB" id="A0A7W7ZAA8"/>
<dbReference type="EMBL" id="JACHIP010000001">
    <property type="protein sequence ID" value="MBB5056067.1"/>
    <property type="molecule type" value="Genomic_DNA"/>
</dbReference>
<organism evidence="1 2">
    <name type="scientific">Granulicella aggregans</name>
    <dbReference type="NCBI Taxonomy" id="474949"/>
    <lineage>
        <taxon>Bacteria</taxon>
        <taxon>Pseudomonadati</taxon>
        <taxon>Acidobacteriota</taxon>
        <taxon>Terriglobia</taxon>
        <taxon>Terriglobales</taxon>
        <taxon>Acidobacteriaceae</taxon>
        <taxon>Granulicella</taxon>
    </lineage>
</organism>
<protein>
    <submittedName>
        <fullName evidence="1">Uncharacterized protein</fullName>
    </submittedName>
</protein>
<name>A0A7W7ZAA8_9BACT</name>
<evidence type="ECO:0000313" key="1">
    <source>
        <dbReference type="EMBL" id="MBB5056067.1"/>
    </source>
</evidence>